<evidence type="ECO:0000259" key="6">
    <source>
        <dbReference type="PROSITE" id="PS51465"/>
    </source>
</evidence>
<dbReference type="PANTHER" id="PTHR10913:SF45">
    <property type="entry name" value="FOLLISTATIN, ISOFORM A-RELATED"/>
    <property type="match status" value="1"/>
</dbReference>
<dbReference type="InterPro" id="IPR036058">
    <property type="entry name" value="Kazal_dom_sf"/>
</dbReference>
<dbReference type="GO" id="GO:0030154">
    <property type="term" value="P:cell differentiation"/>
    <property type="evidence" value="ECO:0007669"/>
    <property type="project" value="TreeGrafter"/>
</dbReference>
<feature type="domain" description="NtA" evidence="5">
    <location>
        <begin position="33"/>
        <end position="144"/>
    </location>
</feature>
<dbReference type="SUPFAM" id="SSF100895">
    <property type="entry name" value="Kazal-type serine protease inhibitors"/>
    <property type="match status" value="1"/>
</dbReference>
<dbReference type="Gene3D" id="2.40.50.120">
    <property type="match status" value="1"/>
</dbReference>
<dbReference type="GO" id="GO:0043236">
    <property type="term" value="F:laminin binding"/>
    <property type="evidence" value="ECO:0007669"/>
    <property type="project" value="InterPro"/>
</dbReference>
<proteinExistence type="predicted"/>
<evidence type="ECO:0000256" key="3">
    <source>
        <dbReference type="ARBA" id="ARBA00023157"/>
    </source>
</evidence>
<evidence type="ECO:0000259" key="5">
    <source>
        <dbReference type="PROSITE" id="PS51121"/>
    </source>
</evidence>
<dbReference type="Proteomes" id="UP000759131">
    <property type="component" value="Unassembled WGS sequence"/>
</dbReference>
<dbReference type="AlphaFoldDB" id="A0A7R9Q0Q8"/>
<dbReference type="InterPro" id="IPR002350">
    <property type="entry name" value="Kazal_dom"/>
</dbReference>
<gene>
    <name evidence="7" type="ORF">OSB1V03_LOCUS8371</name>
</gene>
<dbReference type="PROSITE" id="PS51465">
    <property type="entry name" value="KAZAL_2"/>
    <property type="match status" value="1"/>
</dbReference>
<dbReference type="EMBL" id="OC859788">
    <property type="protein sequence ID" value="CAD7627947.1"/>
    <property type="molecule type" value="Genomic_DNA"/>
</dbReference>
<evidence type="ECO:0000313" key="7">
    <source>
        <dbReference type="EMBL" id="CAD7627947.1"/>
    </source>
</evidence>
<keyword evidence="8" id="KW-1185">Reference proteome</keyword>
<evidence type="ECO:0000256" key="2">
    <source>
        <dbReference type="ARBA" id="ARBA00022900"/>
    </source>
</evidence>
<feature type="domain" description="Kazal-like" evidence="6">
    <location>
        <begin position="190"/>
        <end position="237"/>
    </location>
</feature>
<dbReference type="EMBL" id="CAJPIZ010005213">
    <property type="protein sequence ID" value="CAG2108377.1"/>
    <property type="molecule type" value="Genomic_DNA"/>
</dbReference>
<dbReference type="CDD" id="cd00104">
    <property type="entry name" value="KAZAL_FS"/>
    <property type="match status" value="1"/>
</dbReference>
<keyword evidence="2" id="KW-0722">Serine protease inhibitor</keyword>
<dbReference type="SUPFAM" id="SSF50242">
    <property type="entry name" value="TIMP-like"/>
    <property type="match status" value="1"/>
</dbReference>
<keyword evidence="1" id="KW-0646">Protease inhibitor</keyword>
<dbReference type="OrthoDB" id="126772at2759"/>
<evidence type="ECO:0008006" key="9">
    <source>
        <dbReference type="Google" id="ProtNLM"/>
    </source>
</evidence>
<sequence length="239" mass="26992">MITWFSTGLDAIYCLCAGIEARIRYRLRTRPECRDKGPRREEELPPVVVTAFVEQTYPSDGDDTYSASVVIKRVLRGHDSLENNRVTIGGFGSPGLCYSNVKKRDTWIFFLNPVSEGFLRLNNTLLKITLPNLDRMNAIINDEPYRRRATSDCVSPSPIPVPCERQYCENNGNCIEDNRSAGIVTRAKCLCLEYCAHSYSPVCGSNGETFPNDCQLRLNSCLRGINYFVRFPNSCEGLH</sequence>
<name>A0A7R9Q0Q8_9ACAR</name>
<dbReference type="GO" id="GO:0005886">
    <property type="term" value="C:plasma membrane"/>
    <property type="evidence" value="ECO:0007669"/>
    <property type="project" value="GOC"/>
</dbReference>
<dbReference type="GO" id="GO:0005576">
    <property type="term" value="C:extracellular region"/>
    <property type="evidence" value="ECO:0007669"/>
    <property type="project" value="TreeGrafter"/>
</dbReference>
<dbReference type="SMART" id="SM00280">
    <property type="entry name" value="KAZAL"/>
    <property type="match status" value="1"/>
</dbReference>
<dbReference type="GO" id="GO:0043113">
    <property type="term" value="P:receptor clustering"/>
    <property type="evidence" value="ECO:0007669"/>
    <property type="project" value="InterPro"/>
</dbReference>
<dbReference type="Pfam" id="PF03146">
    <property type="entry name" value="NtA"/>
    <property type="match status" value="1"/>
</dbReference>
<dbReference type="InterPro" id="IPR004850">
    <property type="entry name" value="NtA_dom"/>
</dbReference>
<reference evidence="7" key="1">
    <citation type="submission" date="2020-11" db="EMBL/GenBank/DDBJ databases">
        <authorList>
            <person name="Tran Van P."/>
        </authorList>
    </citation>
    <scope>NUCLEOTIDE SEQUENCE</scope>
</reference>
<evidence type="ECO:0000256" key="4">
    <source>
        <dbReference type="PROSITE-ProRule" id="PRU00443"/>
    </source>
</evidence>
<evidence type="ECO:0000256" key="1">
    <source>
        <dbReference type="ARBA" id="ARBA00022690"/>
    </source>
</evidence>
<organism evidence="7">
    <name type="scientific">Medioppia subpectinata</name>
    <dbReference type="NCBI Taxonomy" id="1979941"/>
    <lineage>
        <taxon>Eukaryota</taxon>
        <taxon>Metazoa</taxon>
        <taxon>Ecdysozoa</taxon>
        <taxon>Arthropoda</taxon>
        <taxon>Chelicerata</taxon>
        <taxon>Arachnida</taxon>
        <taxon>Acari</taxon>
        <taxon>Acariformes</taxon>
        <taxon>Sarcoptiformes</taxon>
        <taxon>Oribatida</taxon>
        <taxon>Brachypylina</taxon>
        <taxon>Oppioidea</taxon>
        <taxon>Oppiidae</taxon>
        <taxon>Medioppia</taxon>
    </lineage>
</organism>
<dbReference type="PROSITE" id="PS51121">
    <property type="entry name" value="NTA"/>
    <property type="match status" value="1"/>
</dbReference>
<comment type="caution">
    <text evidence="4">Lacks conserved residue(s) required for the propagation of feature annotation.</text>
</comment>
<dbReference type="InterPro" id="IPR050653">
    <property type="entry name" value="Prot_Inhib_GrowthFact_Antg"/>
</dbReference>
<protein>
    <recommendedName>
        <fullName evidence="9">Agrin</fullName>
    </recommendedName>
</protein>
<dbReference type="PANTHER" id="PTHR10913">
    <property type="entry name" value="FOLLISTATIN-RELATED"/>
    <property type="match status" value="1"/>
</dbReference>
<dbReference type="InterPro" id="IPR008993">
    <property type="entry name" value="TIMP-like_OB-fold"/>
</dbReference>
<dbReference type="Gene3D" id="3.30.60.30">
    <property type="match status" value="1"/>
</dbReference>
<evidence type="ECO:0000313" key="8">
    <source>
        <dbReference type="Proteomes" id="UP000759131"/>
    </source>
</evidence>
<accession>A0A7R9Q0Q8</accession>
<keyword evidence="3" id="KW-1015">Disulfide bond</keyword>
<dbReference type="Pfam" id="PF07648">
    <property type="entry name" value="Kazal_2"/>
    <property type="match status" value="1"/>
</dbReference>